<dbReference type="GO" id="GO:0016747">
    <property type="term" value="F:acyltransferase activity, transferring groups other than amino-acyl groups"/>
    <property type="evidence" value="ECO:0007669"/>
    <property type="project" value="InterPro"/>
</dbReference>
<proteinExistence type="predicted"/>
<keyword evidence="2" id="KW-0012">Acyltransferase</keyword>
<dbReference type="InterPro" id="IPR016181">
    <property type="entry name" value="Acyl_CoA_acyltransferase"/>
</dbReference>
<dbReference type="PROSITE" id="PS51186">
    <property type="entry name" value="GNAT"/>
    <property type="match status" value="1"/>
</dbReference>
<comment type="caution">
    <text evidence="4">The sequence shown here is derived from an EMBL/GenBank/DDBJ whole genome shotgun (WGS) entry which is preliminary data.</text>
</comment>
<dbReference type="Proteomes" id="UP000823891">
    <property type="component" value="Unassembled WGS sequence"/>
</dbReference>
<organism evidence="4 5">
    <name type="scientific">Candidatus Eisenbergiella merdavium</name>
    <dbReference type="NCBI Taxonomy" id="2838551"/>
    <lineage>
        <taxon>Bacteria</taxon>
        <taxon>Bacillati</taxon>
        <taxon>Bacillota</taxon>
        <taxon>Clostridia</taxon>
        <taxon>Lachnospirales</taxon>
        <taxon>Lachnospiraceae</taxon>
        <taxon>Eisenbergiella</taxon>
    </lineage>
</organism>
<dbReference type="InterPro" id="IPR050832">
    <property type="entry name" value="Bact_Acetyltransf"/>
</dbReference>
<protein>
    <submittedName>
        <fullName evidence="4">GNAT family N-acetyltransferase</fullName>
    </submittedName>
</protein>
<feature type="domain" description="N-acetyltransferase" evidence="3">
    <location>
        <begin position="4"/>
        <end position="161"/>
    </location>
</feature>
<evidence type="ECO:0000313" key="4">
    <source>
        <dbReference type="EMBL" id="HJC23445.1"/>
    </source>
</evidence>
<accession>A0A9D2SQA7</accession>
<dbReference type="SUPFAM" id="SSF55729">
    <property type="entry name" value="Acyl-CoA N-acyltransferases (Nat)"/>
    <property type="match status" value="1"/>
</dbReference>
<evidence type="ECO:0000259" key="3">
    <source>
        <dbReference type="PROSITE" id="PS51186"/>
    </source>
</evidence>
<evidence type="ECO:0000256" key="1">
    <source>
        <dbReference type="ARBA" id="ARBA00022679"/>
    </source>
</evidence>
<dbReference type="Pfam" id="PF00583">
    <property type="entry name" value="Acetyltransf_1"/>
    <property type="match status" value="1"/>
</dbReference>
<sequence length="161" mass="18418">MEKLIYKKASVADMELLVQMRIEVLRAANGLSENEDMTLVEQQSRDYYEKALGSGMHAAWLVFDGKKCIGTGGVSFFRVMPTFHNPTGWKAYIMNMYTDPEYRRKGIAEHTLKLLIDEAKSRGISHISLEATDMGRPLYESHGFVKMEDEMILPEKGERHI</sequence>
<name>A0A9D2SQA7_9FIRM</name>
<dbReference type="Gene3D" id="3.40.630.30">
    <property type="match status" value="1"/>
</dbReference>
<keyword evidence="1" id="KW-0808">Transferase</keyword>
<dbReference type="AlphaFoldDB" id="A0A9D2SQA7"/>
<gene>
    <name evidence="4" type="ORF">H9761_07045</name>
</gene>
<reference evidence="4" key="1">
    <citation type="journal article" date="2021" name="PeerJ">
        <title>Extensive microbial diversity within the chicken gut microbiome revealed by metagenomics and culture.</title>
        <authorList>
            <person name="Gilroy R."/>
            <person name="Ravi A."/>
            <person name="Getino M."/>
            <person name="Pursley I."/>
            <person name="Horton D.L."/>
            <person name="Alikhan N.F."/>
            <person name="Baker D."/>
            <person name="Gharbi K."/>
            <person name="Hall N."/>
            <person name="Watson M."/>
            <person name="Adriaenssens E.M."/>
            <person name="Foster-Nyarko E."/>
            <person name="Jarju S."/>
            <person name="Secka A."/>
            <person name="Antonio M."/>
            <person name="Oren A."/>
            <person name="Chaudhuri R.R."/>
            <person name="La Ragione R."/>
            <person name="Hildebrand F."/>
            <person name="Pallen M.J."/>
        </authorList>
    </citation>
    <scope>NUCLEOTIDE SEQUENCE</scope>
    <source>
        <strain evidence="4">USAMLcec2-132</strain>
    </source>
</reference>
<evidence type="ECO:0000313" key="5">
    <source>
        <dbReference type="Proteomes" id="UP000823891"/>
    </source>
</evidence>
<dbReference type="CDD" id="cd04301">
    <property type="entry name" value="NAT_SF"/>
    <property type="match status" value="1"/>
</dbReference>
<dbReference type="PANTHER" id="PTHR43877:SF2">
    <property type="entry name" value="AMINOALKYLPHOSPHONATE N-ACETYLTRANSFERASE-RELATED"/>
    <property type="match status" value="1"/>
</dbReference>
<evidence type="ECO:0000256" key="2">
    <source>
        <dbReference type="ARBA" id="ARBA00023315"/>
    </source>
</evidence>
<dbReference type="PANTHER" id="PTHR43877">
    <property type="entry name" value="AMINOALKYLPHOSPHONATE N-ACETYLTRANSFERASE-RELATED-RELATED"/>
    <property type="match status" value="1"/>
</dbReference>
<reference evidence="4" key="2">
    <citation type="submission" date="2021-04" db="EMBL/GenBank/DDBJ databases">
        <authorList>
            <person name="Gilroy R."/>
        </authorList>
    </citation>
    <scope>NUCLEOTIDE SEQUENCE</scope>
    <source>
        <strain evidence="4">USAMLcec2-132</strain>
    </source>
</reference>
<dbReference type="InterPro" id="IPR000182">
    <property type="entry name" value="GNAT_dom"/>
</dbReference>
<dbReference type="EMBL" id="DWWS01000023">
    <property type="protein sequence ID" value="HJC23445.1"/>
    <property type="molecule type" value="Genomic_DNA"/>
</dbReference>